<dbReference type="SMART" id="SM00449">
    <property type="entry name" value="SPRY"/>
    <property type="match status" value="1"/>
</dbReference>
<dbReference type="InterPro" id="IPR006574">
    <property type="entry name" value="PRY"/>
</dbReference>
<dbReference type="EMBL" id="AFYH01253492">
    <property type="status" value="NOT_ANNOTATED_CDS"/>
    <property type="molecule type" value="Genomic_DNA"/>
</dbReference>
<dbReference type="InterPro" id="IPR003877">
    <property type="entry name" value="SPRY_dom"/>
</dbReference>
<dbReference type="InterPro" id="IPR043136">
    <property type="entry name" value="B30.2/SPRY_sf"/>
</dbReference>
<dbReference type="SMART" id="SM00589">
    <property type="entry name" value="PRY"/>
    <property type="match status" value="1"/>
</dbReference>
<evidence type="ECO:0000259" key="5">
    <source>
        <dbReference type="PROSITE" id="PS50119"/>
    </source>
</evidence>
<evidence type="ECO:0000313" key="8">
    <source>
        <dbReference type="Proteomes" id="UP000008672"/>
    </source>
</evidence>
<organism evidence="7 8">
    <name type="scientific">Latimeria chalumnae</name>
    <name type="common">Coelacanth</name>
    <dbReference type="NCBI Taxonomy" id="7897"/>
    <lineage>
        <taxon>Eukaryota</taxon>
        <taxon>Metazoa</taxon>
        <taxon>Chordata</taxon>
        <taxon>Craniata</taxon>
        <taxon>Vertebrata</taxon>
        <taxon>Euteleostomi</taxon>
        <taxon>Coelacanthiformes</taxon>
        <taxon>Coelacanthidae</taxon>
        <taxon>Latimeria</taxon>
    </lineage>
</organism>
<sequence>KLYCSEDQETICLVCQTSRKHKAHRCCPVEEAAIEFKVGINRNRVNLKQVCYLYKNLRRNSLKLKKNIKKDQALTTEKEIKQDFVKLHEFLHKEKKNLLADLEKEKEEKEQKMRKKIKNISEEMISLSNIIRDIEKKMDQDDDLFPLNMTGAVRTYKEPEIPSGALIDVAKYLGNLQHRVWNKMLSIINPVTVTLDPNTAHPKLTLSVDLTAVTLGSTRFDGSPCVLGSEGFTSGTHSWVVEVEKQILCYLVVAAESANRKGGIKLNAEHGYWTVDYAAHTDEGRTLLDMLKYPKKLQVCMDYEAGKVSFSNADDMCHIYTFTHKFKHKIFPFFCLLTGEVPLRITLLSSSCK</sequence>
<dbReference type="eggNOG" id="KOG2177">
    <property type="taxonomic scope" value="Eukaryota"/>
</dbReference>
<dbReference type="Proteomes" id="UP000008672">
    <property type="component" value="Unassembled WGS sequence"/>
</dbReference>
<dbReference type="Ensembl" id="ENSLACT00000002373.1">
    <property type="protein sequence ID" value="ENSLACP00000002353.1"/>
    <property type="gene ID" value="ENSLACG00000002103.1"/>
</dbReference>
<dbReference type="AlphaFoldDB" id="H2ZY82"/>
<dbReference type="Gene3D" id="2.60.120.920">
    <property type="match status" value="1"/>
</dbReference>
<dbReference type="OMA" id="SHQAEHI"/>
<dbReference type="PROSITE" id="PS50119">
    <property type="entry name" value="ZF_BBOX"/>
    <property type="match status" value="1"/>
</dbReference>
<protein>
    <recommendedName>
        <fullName evidence="9">B30.2/SPRY domain-containing protein</fullName>
    </recommendedName>
</protein>
<dbReference type="InterPro" id="IPR003879">
    <property type="entry name" value="Butyrophylin_SPRY"/>
</dbReference>
<reference evidence="7" key="3">
    <citation type="submission" date="2025-09" db="UniProtKB">
        <authorList>
            <consortium name="Ensembl"/>
        </authorList>
    </citation>
    <scope>IDENTIFICATION</scope>
</reference>
<feature type="domain" description="B box-type" evidence="5">
    <location>
        <begin position="1"/>
        <end position="29"/>
    </location>
</feature>
<keyword evidence="8" id="KW-1185">Reference proteome</keyword>
<dbReference type="GeneTree" id="ENSGT01030000234583"/>
<evidence type="ECO:0000259" key="6">
    <source>
        <dbReference type="PROSITE" id="PS50188"/>
    </source>
</evidence>
<dbReference type="EMBL" id="AFYH01253493">
    <property type="status" value="NOT_ANNOTATED_CDS"/>
    <property type="molecule type" value="Genomic_DNA"/>
</dbReference>
<dbReference type="InterPro" id="IPR013320">
    <property type="entry name" value="ConA-like_dom_sf"/>
</dbReference>
<proteinExistence type="predicted"/>
<dbReference type="Pfam" id="PF13765">
    <property type="entry name" value="PRY"/>
    <property type="match status" value="1"/>
</dbReference>
<evidence type="ECO:0000256" key="3">
    <source>
        <dbReference type="PROSITE-ProRule" id="PRU00024"/>
    </source>
</evidence>
<keyword evidence="2" id="KW-0862">Zinc</keyword>
<dbReference type="InParanoid" id="H2ZY82"/>
<name>H2ZY82_LATCH</name>
<dbReference type="Gene3D" id="3.30.160.60">
    <property type="entry name" value="Classic Zinc Finger"/>
    <property type="match status" value="1"/>
</dbReference>
<evidence type="ECO:0000256" key="4">
    <source>
        <dbReference type="SAM" id="Coils"/>
    </source>
</evidence>
<feature type="domain" description="B30.2/SPRY" evidence="6">
    <location>
        <begin position="173"/>
        <end position="352"/>
    </location>
</feature>
<evidence type="ECO:0000256" key="1">
    <source>
        <dbReference type="ARBA" id="ARBA00022771"/>
    </source>
</evidence>
<feature type="coiled-coil region" evidence="4">
    <location>
        <begin position="88"/>
        <end position="137"/>
    </location>
</feature>
<dbReference type="InterPro" id="IPR001870">
    <property type="entry name" value="B30.2/SPRY"/>
</dbReference>
<reference evidence="7" key="2">
    <citation type="submission" date="2025-08" db="UniProtKB">
        <authorList>
            <consortium name="Ensembl"/>
        </authorList>
    </citation>
    <scope>IDENTIFICATION</scope>
</reference>
<dbReference type="EMBL" id="AFYH01253494">
    <property type="status" value="NOT_ANNOTATED_CDS"/>
    <property type="molecule type" value="Genomic_DNA"/>
</dbReference>
<keyword evidence="1 3" id="KW-0479">Metal-binding</keyword>
<reference evidence="8" key="1">
    <citation type="submission" date="2011-08" db="EMBL/GenBank/DDBJ databases">
        <title>The draft genome of Latimeria chalumnae.</title>
        <authorList>
            <person name="Di Palma F."/>
            <person name="Alfoldi J."/>
            <person name="Johnson J."/>
            <person name="Berlin A."/>
            <person name="Gnerre S."/>
            <person name="Jaffe D."/>
            <person name="MacCallum I."/>
            <person name="Young S."/>
            <person name="Walker B.J."/>
            <person name="Lander E."/>
            <person name="Lindblad-Toh K."/>
        </authorList>
    </citation>
    <scope>NUCLEOTIDE SEQUENCE [LARGE SCALE GENOMIC DNA]</scope>
    <source>
        <strain evidence="8">Wild caught</strain>
    </source>
</reference>
<dbReference type="InterPro" id="IPR000315">
    <property type="entry name" value="Znf_B-box"/>
</dbReference>
<evidence type="ECO:0000256" key="2">
    <source>
        <dbReference type="ARBA" id="ARBA00022833"/>
    </source>
</evidence>
<dbReference type="SUPFAM" id="SSF57845">
    <property type="entry name" value="B-box zinc-binding domain"/>
    <property type="match status" value="1"/>
</dbReference>
<evidence type="ECO:0008006" key="9">
    <source>
        <dbReference type="Google" id="ProtNLM"/>
    </source>
</evidence>
<keyword evidence="1 3" id="KW-0863">Zinc-finger</keyword>
<evidence type="ECO:0000313" key="7">
    <source>
        <dbReference type="Ensembl" id="ENSLACP00000002353.1"/>
    </source>
</evidence>
<dbReference type="HOGENOM" id="CLU_013137_0_3_1"/>
<keyword evidence="4" id="KW-0175">Coiled coil</keyword>
<dbReference type="PROSITE" id="PS50188">
    <property type="entry name" value="B302_SPRY"/>
    <property type="match status" value="1"/>
</dbReference>
<accession>H2ZY82</accession>
<dbReference type="Pfam" id="PF00622">
    <property type="entry name" value="SPRY"/>
    <property type="match status" value="1"/>
</dbReference>
<dbReference type="PANTHER" id="PTHR24103">
    <property type="entry name" value="E3 UBIQUITIN-PROTEIN LIGASE TRIM"/>
    <property type="match status" value="1"/>
</dbReference>
<dbReference type="InterPro" id="IPR050143">
    <property type="entry name" value="TRIM/RBCC"/>
</dbReference>
<dbReference type="CDD" id="cd13733">
    <property type="entry name" value="SPRY_PRY_C-I_1"/>
    <property type="match status" value="1"/>
</dbReference>
<dbReference type="PRINTS" id="PR01407">
    <property type="entry name" value="BUTYPHLNCDUF"/>
</dbReference>
<dbReference type="GO" id="GO:0008270">
    <property type="term" value="F:zinc ion binding"/>
    <property type="evidence" value="ECO:0007669"/>
    <property type="project" value="UniProtKB-KW"/>
</dbReference>
<dbReference type="SUPFAM" id="SSF49899">
    <property type="entry name" value="Concanavalin A-like lectins/glucanases"/>
    <property type="match status" value="1"/>
</dbReference>